<evidence type="ECO:0000256" key="1">
    <source>
        <dbReference type="SAM" id="MobiDB-lite"/>
    </source>
</evidence>
<evidence type="ECO:0000313" key="3">
    <source>
        <dbReference type="Proteomes" id="UP000285232"/>
    </source>
</evidence>
<organism evidence="2 3">
    <name type="scientific">Aurantiacibacter aquimixticola</name>
    <dbReference type="NCBI Taxonomy" id="1958945"/>
    <lineage>
        <taxon>Bacteria</taxon>
        <taxon>Pseudomonadati</taxon>
        <taxon>Pseudomonadota</taxon>
        <taxon>Alphaproteobacteria</taxon>
        <taxon>Sphingomonadales</taxon>
        <taxon>Erythrobacteraceae</taxon>
        <taxon>Aurantiacibacter</taxon>
    </lineage>
</organism>
<dbReference type="EMBL" id="RAHX01000001">
    <property type="protein sequence ID" value="RJY10144.1"/>
    <property type="molecule type" value="Genomic_DNA"/>
</dbReference>
<dbReference type="OrthoDB" id="7063485at2"/>
<accession>A0A419RWK7</accession>
<dbReference type="AlphaFoldDB" id="A0A419RWK7"/>
<keyword evidence="3" id="KW-1185">Reference proteome</keyword>
<feature type="compositionally biased region" description="Acidic residues" evidence="1">
    <location>
        <begin position="226"/>
        <end position="237"/>
    </location>
</feature>
<protein>
    <submittedName>
        <fullName evidence="2">Uncharacterized protein</fullName>
    </submittedName>
</protein>
<gene>
    <name evidence="2" type="ORF">D6201_02720</name>
</gene>
<proteinExistence type="predicted"/>
<name>A0A419RWK7_9SPHN</name>
<reference evidence="2 3" key="1">
    <citation type="journal article" date="2017" name="Int. J. Syst. Evol. Microbiol.">
        <title>Erythrobacter aquimixticola sp. nov., isolated from the junction between the ocean and a freshwater spring.</title>
        <authorList>
            <person name="Park S."/>
            <person name="Jung Y.T."/>
            <person name="Choi S.J."/>
            <person name="Yoon J.H."/>
        </authorList>
    </citation>
    <scope>NUCLEOTIDE SEQUENCE [LARGE SCALE GENOMIC DNA]</scope>
    <source>
        <strain evidence="2 3">JSSK-14</strain>
    </source>
</reference>
<evidence type="ECO:0000313" key="2">
    <source>
        <dbReference type="EMBL" id="RJY10144.1"/>
    </source>
</evidence>
<feature type="region of interest" description="Disordered" evidence="1">
    <location>
        <begin position="196"/>
        <end position="237"/>
    </location>
</feature>
<comment type="caution">
    <text evidence="2">The sequence shown here is derived from an EMBL/GenBank/DDBJ whole genome shotgun (WGS) entry which is preliminary data.</text>
</comment>
<dbReference type="Proteomes" id="UP000285232">
    <property type="component" value="Unassembled WGS sequence"/>
</dbReference>
<sequence length="237" mass="25073">MALALPLALVLSGCGSEPEPEPTPTPTPTAVGPRTLVAAGFDDQEIGPKIVGPQGPEVSAIFTSDAGDIAEIISYVACPPVEGLDLSEEDVPEGEDLADFASECRPDMWPEGTVYTYVHRVTPTQTAQSPVTVFRTARPATGFANTIGFDREQAEAALGEGYSIGTQIDNGMLVWRIEKGDGWDAGEEITFFWQSELPPEGPAEAYEIETTAGRAEATGPFPPAEMPEESGDEAAQD</sequence>